<feature type="transmembrane region" description="Helical" evidence="1">
    <location>
        <begin position="149"/>
        <end position="165"/>
    </location>
</feature>
<dbReference type="InterPro" id="IPR036890">
    <property type="entry name" value="HATPase_C_sf"/>
</dbReference>
<dbReference type="EMBL" id="LLKB01000007">
    <property type="protein sequence ID" value="KQC84077.1"/>
    <property type="molecule type" value="Genomic_DNA"/>
</dbReference>
<dbReference type="RefSeq" id="WP_055946253.1">
    <property type="nucleotide sequence ID" value="NZ_JAQDCV010000009.1"/>
</dbReference>
<proteinExistence type="predicted"/>
<keyword evidence="4" id="KW-1185">Reference proteome</keyword>
<name>A0AAW3JLL4_9FIRM</name>
<feature type="transmembrane region" description="Helical" evidence="1">
    <location>
        <begin position="117"/>
        <end position="137"/>
    </location>
</feature>
<accession>A0AAW3JLL4</accession>
<feature type="domain" description="Sensor histidine kinase NatK-like C-terminal" evidence="2">
    <location>
        <begin position="323"/>
        <end position="423"/>
    </location>
</feature>
<dbReference type="Proteomes" id="UP000050833">
    <property type="component" value="Unassembled WGS sequence"/>
</dbReference>
<evidence type="ECO:0000256" key="1">
    <source>
        <dbReference type="SAM" id="Phobius"/>
    </source>
</evidence>
<comment type="caution">
    <text evidence="3">The sequence shown here is derived from an EMBL/GenBank/DDBJ whole genome shotgun (WGS) entry which is preliminary data.</text>
</comment>
<reference evidence="3 4" key="1">
    <citation type="submission" date="2015-10" db="EMBL/GenBank/DDBJ databases">
        <title>Butyribacter intestini gen. nov., sp. nov., a butyric acid-producing bacterium of the family Lachnospiraceae isolated from the human faeces.</title>
        <authorList>
            <person name="Zou Y."/>
            <person name="Xue W."/>
            <person name="Luo G."/>
            <person name="Lv M."/>
        </authorList>
    </citation>
    <scope>NUCLEOTIDE SEQUENCE [LARGE SCALE GENOMIC DNA]</scope>
    <source>
        <strain evidence="3 4">TF01-11</strain>
    </source>
</reference>
<feature type="transmembrane region" description="Helical" evidence="1">
    <location>
        <begin position="61"/>
        <end position="79"/>
    </location>
</feature>
<evidence type="ECO:0000313" key="4">
    <source>
        <dbReference type="Proteomes" id="UP000050833"/>
    </source>
</evidence>
<protein>
    <recommendedName>
        <fullName evidence="2">Sensor histidine kinase NatK-like C-terminal domain-containing protein</fullName>
    </recommendedName>
</protein>
<feature type="transmembrane region" description="Helical" evidence="1">
    <location>
        <begin position="180"/>
        <end position="199"/>
    </location>
</feature>
<feature type="transmembrane region" description="Helical" evidence="1">
    <location>
        <begin position="36"/>
        <end position="55"/>
    </location>
</feature>
<sequence>MSELITLINYIAVSIFGSILSAAFCGIGKEKKQRNLIVFTVGVALIIEGIVYYFYGERVVHEFYPVFAHIPLVIVLWVITKRFLSSLSSVLTAYLCCQFRRWLALLFTFVFKNSDELLQIVQIIITVPFLILLLKYVVASVREMIMRPAAEMWTFAIVPIVYYLFDYSTVVYTKLLYEGSYIVAEFMPTFSCLFFLIYVKQSTKQEKTRYRLEQEKNAFEMQAKQSVKEIDFLRKSQEQAAAHRHDLRHHMQYLASCIANNQNKQALEYINSVCKEIEAQKVVDYCQNETANLILTAYAQRFEKSGISCEIKFVLGRDIRISSVDMCIILANALENALNECKFLMTQNISTEISVNGYEKDNRIFIQISNTCRQNVLFNDGMPVTKAEGHGVGTKSICSVVNKYNGMCSFNTKGDMFILRVVI</sequence>
<keyword evidence="1" id="KW-0472">Membrane</keyword>
<evidence type="ECO:0000313" key="3">
    <source>
        <dbReference type="EMBL" id="KQC84077.1"/>
    </source>
</evidence>
<evidence type="ECO:0000259" key="2">
    <source>
        <dbReference type="Pfam" id="PF14501"/>
    </source>
</evidence>
<gene>
    <name evidence="3" type="ORF">APZ18_14260</name>
</gene>
<dbReference type="AlphaFoldDB" id="A0AAW3JLL4"/>
<dbReference type="Gene3D" id="3.30.565.10">
    <property type="entry name" value="Histidine kinase-like ATPase, C-terminal domain"/>
    <property type="match status" value="1"/>
</dbReference>
<keyword evidence="1" id="KW-0812">Transmembrane</keyword>
<organism evidence="3 4">
    <name type="scientific">Butyribacter intestini</name>
    <dbReference type="NCBI Taxonomy" id="1703332"/>
    <lineage>
        <taxon>Bacteria</taxon>
        <taxon>Bacillati</taxon>
        <taxon>Bacillota</taxon>
        <taxon>Clostridia</taxon>
        <taxon>Lachnospirales</taxon>
        <taxon>Lachnospiraceae</taxon>
        <taxon>Butyribacter</taxon>
    </lineage>
</organism>
<dbReference type="InterPro" id="IPR032834">
    <property type="entry name" value="NatK-like_C"/>
</dbReference>
<feature type="transmembrane region" description="Helical" evidence="1">
    <location>
        <begin position="6"/>
        <end position="24"/>
    </location>
</feature>
<dbReference type="Pfam" id="PF14501">
    <property type="entry name" value="HATPase_c_5"/>
    <property type="match status" value="1"/>
</dbReference>
<keyword evidence="1" id="KW-1133">Transmembrane helix</keyword>